<comment type="caution">
    <text evidence="1">The sequence shown here is derived from an EMBL/GenBank/DDBJ whole genome shotgun (WGS) entry which is preliminary data.</text>
</comment>
<dbReference type="GO" id="GO:0004803">
    <property type="term" value="F:transposase activity"/>
    <property type="evidence" value="ECO:0007669"/>
    <property type="project" value="InterPro"/>
</dbReference>
<gene>
    <name evidence="1" type="ORF">C8N47_11954</name>
</gene>
<evidence type="ECO:0000313" key="1">
    <source>
        <dbReference type="EMBL" id="PTN07340.1"/>
    </source>
</evidence>
<evidence type="ECO:0000313" key="2">
    <source>
        <dbReference type="Proteomes" id="UP000243525"/>
    </source>
</evidence>
<proteinExistence type="predicted"/>
<dbReference type="OrthoDB" id="9788881at2"/>
<dbReference type="Gene3D" id="3.30.70.1290">
    <property type="entry name" value="Transposase IS200-like"/>
    <property type="match status" value="1"/>
</dbReference>
<reference evidence="1 2" key="1">
    <citation type="submission" date="2018-04" db="EMBL/GenBank/DDBJ databases">
        <title>Genomic Encyclopedia of Archaeal and Bacterial Type Strains, Phase II (KMG-II): from individual species to whole genera.</title>
        <authorList>
            <person name="Goeker M."/>
        </authorList>
    </citation>
    <scope>NUCLEOTIDE SEQUENCE [LARGE SCALE GENOMIC DNA]</scope>
    <source>
        <strain evidence="1 2">DSM 28823</strain>
    </source>
</reference>
<dbReference type="PANTHER" id="PTHR34322">
    <property type="entry name" value="TRANSPOSASE, Y1_TNP DOMAIN-CONTAINING"/>
    <property type="match status" value="1"/>
</dbReference>
<dbReference type="EMBL" id="QAAD01000019">
    <property type="protein sequence ID" value="PTN07340.1"/>
    <property type="molecule type" value="Genomic_DNA"/>
</dbReference>
<dbReference type="InterPro" id="IPR036515">
    <property type="entry name" value="Transposase_17_sf"/>
</dbReference>
<dbReference type="GO" id="GO:0003677">
    <property type="term" value="F:DNA binding"/>
    <property type="evidence" value="ECO:0007669"/>
    <property type="project" value="InterPro"/>
</dbReference>
<dbReference type="Proteomes" id="UP000243525">
    <property type="component" value="Unassembled WGS sequence"/>
</dbReference>
<dbReference type="GO" id="GO:0006313">
    <property type="term" value="P:DNA transposition"/>
    <property type="evidence" value="ECO:0007669"/>
    <property type="project" value="InterPro"/>
</dbReference>
<dbReference type="PANTHER" id="PTHR34322:SF2">
    <property type="entry name" value="TRANSPOSASE IS200-LIKE DOMAIN-CONTAINING PROTEIN"/>
    <property type="match status" value="1"/>
</dbReference>
<dbReference type="RefSeq" id="WP_107823404.1">
    <property type="nucleotide sequence ID" value="NZ_QAAD01000019.1"/>
</dbReference>
<accession>A0A2T5BYN0</accession>
<name>A0A2T5BYN0_9BACT</name>
<sequence length="191" mass="22917">MKNQILFDRVNHFHLLVRIKDDIVYRYSNADRSEDAVRFEERKWETIDLSACEAADSVRIPKPHLHFSHLFSAYSKYMNKRYDRTGSLFERPFKRKKIDNPGYLRNVVIYIHQNPVHHGFCEHPLEYPWSSYLTCTSKRSTKLKRAIVLDWFEHTGGFVQEHQERINHTKMNEWLNVEPDYYTPKVTGEVN</sequence>
<evidence type="ECO:0008006" key="3">
    <source>
        <dbReference type="Google" id="ProtNLM"/>
    </source>
</evidence>
<organism evidence="1 2">
    <name type="scientific">Mangrovibacterium marinum</name>
    <dbReference type="NCBI Taxonomy" id="1639118"/>
    <lineage>
        <taxon>Bacteria</taxon>
        <taxon>Pseudomonadati</taxon>
        <taxon>Bacteroidota</taxon>
        <taxon>Bacteroidia</taxon>
        <taxon>Marinilabiliales</taxon>
        <taxon>Prolixibacteraceae</taxon>
        <taxon>Mangrovibacterium</taxon>
    </lineage>
</organism>
<keyword evidence="2" id="KW-1185">Reference proteome</keyword>
<protein>
    <recommendedName>
        <fullName evidence="3">Transposase</fullName>
    </recommendedName>
</protein>
<dbReference type="SUPFAM" id="SSF143422">
    <property type="entry name" value="Transposase IS200-like"/>
    <property type="match status" value="1"/>
</dbReference>
<dbReference type="AlphaFoldDB" id="A0A2T5BYN0"/>